<evidence type="ECO:0000313" key="1">
    <source>
        <dbReference type="EnsemblPlants" id="OB10G12810.1"/>
    </source>
</evidence>
<reference evidence="1" key="2">
    <citation type="submission" date="2013-04" db="UniProtKB">
        <authorList>
            <consortium name="EnsemblPlants"/>
        </authorList>
    </citation>
    <scope>IDENTIFICATION</scope>
</reference>
<dbReference type="Gramene" id="OB10G12810.1">
    <property type="protein sequence ID" value="OB10G12810.1"/>
    <property type="gene ID" value="OB10G12810"/>
</dbReference>
<accession>J3N183</accession>
<sequence length="65" mass="7911">WRCIFLPEFRYLYRPASNITAQHVYMTRTLADFFSELRQGYMKQHVHAEIHGATSTKQRTKYWTK</sequence>
<proteinExistence type="predicted"/>
<name>J3N183_ORYBR</name>
<dbReference type="HOGENOM" id="CLU_2856525_0_0_1"/>
<dbReference type="AlphaFoldDB" id="J3N183"/>
<keyword evidence="2" id="KW-1185">Reference proteome</keyword>
<dbReference type="Proteomes" id="UP000006038">
    <property type="component" value="Chromosome 10"/>
</dbReference>
<evidence type="ECO:0000313" key="2">
    <source>
        <dbReference type="Proteomes" id="UP000006038"/>
    </source>
</evidence>
<organism evidence="1">
    <name type="scientific">Oryza brachyantha</name>
    <name type="common">malo sina</name>
    <dbReference type="NCBI Taxonomy" id="4533"/>
    <lineage>
        <taxon>Eukaryota</taxon>
        <taxon>Viridiplantae</taxon>
        <taxon>Streptophyta</taxon>
        <taxon>Embryophyta</taxon>
        <taxon>Tracheophyta</taxon>
        <taxon>Spermatophyta</taxon>
        <taxon>Magnoliopsida</taxon>
        <taxon>Liliopsida</taxon>
        <taxon>Poales</taxon>
        <taxon>Poaceae</taxon>
        <taxon>BOP clade</taxon>
        <taxon>Oryzoideae</taxon>
        <taxon>Oryzeae</taxon>
        <taxon>Oryzinae</taxon>
        <taxon>Oryza</taxon>
    </lineage>
</organism>
<reference evidence="1" key="1">
    <citation type="journal article" date="2013" name="Nat. Commun.">
        <title>Whole-genome sequencing of Oryza brachyantha reveals mechanisms underlying Oryza genome evolution.</title>
        <authorList>
            <person name="Chen J."/>
            <person name="Huang Q."/>
            <person name="Gao D."/>
            <person name="Wang J."/>
            <person name="Lang Y."/>
            <person name="Liu T."/>
            <person name="Li B."/>
            <person name="Bai Z."/>
            <person name="Luis Goicoechea J."/>
            <person name="Liang C."/>
            <person name="Chen C."/>
            <person name="Zhang W."/>
            <person name="Sun S."/>
            <person name="Liao Y."/>
            <person name="Zhang X."/>
            <person name="Yang L."/>
            <person name="Song C."/>
            <person name="Wang M."/>
            <person name="Shi J."/>
            <person name="Liu G."/>
            <person name="Liu J."/>
            <person name="Zhou H."/>
            <person name="Zhou W."/>
            <person name="Yu Q."/>
            <person name="An N."/>
            <person name="Chen Y."/>
            <person name="Cai Q."/>
            <person name="Wang B."/>
            <person name="Liu B."/>
            <person name="Min J."/>
            <person name="Huang Y."/>
            <person name="Wu H."/>
            <person name="Li Z."/>
            <person name="Zhang Y."/>
            <person name="Yin Y."/>
            <person name="Song W."/>
            <person name="Jiang J."/>
            <person name="Jackson S.A."/>
            <person name="Wing R.A."/>
            <person name="Wang J."/>
            <person name="Chen M."/>
        </authorList>
    </citation>
    <scope>NUCLEOTIDE SEQUENCE [LARGE SCALE GENOMIC DNA]</scope>
    <source>
        <strain evidence="1">cv. IRGC 101232</strain>
    </source>
</reference>
<protein>
    <submittedName>
        <fullName evidence="1">Uncharacterized protein</fullName>
    </submittedName>
</protein>
<dbReference type="EnsemblPlants" id="OB10G12810.1">
    <property type="protein sequence ID" value="OB10G12810.1"/>
    <property type="gene ID" value="OB10G12810"/>
</dbReference>